<keyword evidence="1" id="KW-1133">Transmembrane helix</keyword>
<name>A0A4S4DXR6_CAMSN</name>
<sequence>MARSGGKDFVSMNIYEMLKVFSHPPTESCIFRLHEELRQINDKAYDPEIISIGPYHRGKQNLQMMERHKLRYFHSLLQEKNQSPKKYVDAIRELEQKARQFYAEPISLDSDEMITMMVLDGCFIIQLLRKFDMEFLRDENDPIFKRDWIFNRLQRDLMLFENQIPFFILCKLFDMIEAPNNHNRLIYLALRFFSDLLPGTGKREDGKESQGKISHLLGLIHSNWRPSFAGVEPVEDASNKKGKGYWRFIPNTRELQEAGVKIEKFEVTGGSLFDIEFKSGVMQIPPLTIEGRTESFFRNLIAYEQYSLDNQFSYVADYVKFLDFLIDSPKDVKILSRRGIIDNWLGDDEAVSNLFNKISDTVSGTSMHFQYADIFNRVNIHCSQPWNLYRASLNRNYLNNPWGRISILAASVLLLLTLTQTLFTVFGRKL</sequence>
<proteinExistence type="predicted"/>
<gene>
    <name evidence="2" type="ORF">TEA_014375</name>
</gene>
<dbReference type="Pfam" id="PF03140">
    <property type="entry name" value="DUF247"/>
    <property type="match status" value="1"/>
</dbReference>
<dbReference type="Proteomes" id="UP000306102">
    <property type="component" value="Unassembled WGS sequence"/>
</dbReference>
<dbReference type="STRING" id="542762.A0A4S4DXR6"/>
<keyword evidence="1" id="KW-0472">Membrane</keyword>
<evidence type="ECO:0000313" key="3">
    <source>
        <dbReference type="Proteomes" id="UP000306102"/>
    </source>
</evidence>
<reference evidence="2 3" key="1">
    <citation type="journal article" date="2018" name="Proc. Natl. Acad. Sci. U.S.A.">
        <title>Draft genome sequence of Camellia sinensis var. sinensis provides insights into the evolution of the tea genome and tea quality.</title>
        <authorList>
            <person name="Wei C."/>
            <person name="Yang H."/>
            <person name="Wang S."/>
            <person name="Zhao J."/>
            <person name="Liu C."/>
            <person name="Gao L."/>
            <person name="Xia E."/>
            <person name="Lu Y."/>
            <person name="Tai Y."/>
            <person name="She G."/>
            <person name="Sun J."/>
            <person name="Cao H."/>
            <person name="Tong W."/>
            <person name="Gao Q."/>
            <person name="Li Y."/>
            <person name="Deng W."/>
            <person name="Jiang X."/>
            <person name="Wang W."/>
            <person name="Chen Q."/>
            <person name="Zhang S."/>
            <person name="Li H."/>
            <person name="Wu J."/>
            <person name="Wang P."/>
            <person name="Li P."/>
            <person name="Shi C."/>
            <person name="Zheng F."/>
            <person name="Jian J."/>
            <person name="Huang B."/>
            <person name="Shan D."/>
            <person name="Shi M."/>
            <person name="Fang C."/>
            <person name="Yue Y."/>
            <person name="Li F."/>
            <person name="Li D."/>
            <person name="Wei S."/>
            <person name="Han B."/>
            <person name="Jiang C."/>
            <person name="Yin Y."/>
            <person name="Xia T."/>
            <person name="Zhang Z."/>
            <person name="Bennetzen J.L."/>
            <person name="Zhao S."/>
            <person name="Wan X."/>
        </authorList>
    </citation>
    <scope>NUCLEOTIDE SEQUENCE [LARGE SCALE GENOMIC DNA]</scope>
    <source>
        <strain evidence="3">cv. Shuchazao</strain>
        <tissue evidence="2">Leaf</tissue>
    </source>
</reference>
<accession>A0A4S4DXR6</accession>
<organism evidence="2 3">
    <name type="scientific">Camellia sinensis var. sinensis</name>
    <name type="common">China tea</name>
    <dbReference type="NCBI Taxonomy" id="542762"/>
    <lineage>
        <taxon>Eukaryota</taxon>
        <taxon>Viridiplantae</taxon>
        <taxon>Streptophyta</taxon>
        <taxon>Embryophyta</taxon>
        <taxon>Tracheophyta</taxon>
        <taxon>Spermatophyta</taxon>
        <taxon>Magnoliopsida</taxon>
        <taxon>eudicotyledons</taxon>
        <taxon>Gunneridae</taxon>
        <taxon>Pentapetalae</taxon>
        <taxon>asterids</taxon>
        <taxon>Ericales</taxon>
        <taxon>Theaceae</taxon>
        <taxon>Camellia</taxon>
    </lineage>
</organism>
<dbReference type="AlphaFoldDB" id="A0A4S4DXR6"/>
<dbReference type="EMBL" id="SDRB02009464">
    <property type="protein sequence ID" value="THG08200.1"/>
    <property type="molecule type" value="Genomic_DNA"/>
</dbReference>
<comment type="caution">
    <text evidence="2">The sequence shown here is derived from an EMBL/GenBank/DDBJ whole genome shotgun (WGS) entry which is preliminary data.</text>
</comment>
<dbReference type="PANTHER" id="PTHR31170:SF17">
    <property type="match status" value="1"/>
</dbReference>
<keyword evidence="3" id="KW-1185">Reference proteome</keyword>
<keyword evidence="1" id="KW-0812">Transmembrane</keyword>
<evidence type="ECO:0000313" key="2">
    <source>
        <dbReference type="EMBL" id="THG08200.1"/>
    </source>
</evidence>
<dbReference type="InterPro" id="IPR004158">
    <property type="entry name" value="DUF247_pln"/>
</dbReference>
<protein>
    <submittedName>
        <fullName evidence="2">Uncharacterized protein</fullName>
    </submittedName>
</protein>
<evidence type="ECO:0000256" key="1">
    <source>
        <dbReference type="SAM" id="Phobius"/>
    </source>
</evidence>
<dbReference type="PANTHER" id="PTHR31170">
    <property type="entry name" value="BNAC04G53230D PROTEIN"/>
    <property type="match status" value="1"/>
</dbReference>
<feature type="transmembrane region" description="Helical" evidence="1">
    <location>
        <begin position="402"/>
        <end position="426"/>
    </location>
</feature>